<evidence type="ECO:0000313" key="1">
    <source>
        <dbReference type="EMBL" id="OBX83953.1"/>
    </source>
</evidence>
<accession>A0A1B8QKC2</accession>
<dbReference type="Proteomes" id="UP000092616">
    <property type="component" value="Unassembled WGS sequence"/>
</dbReference>
<comment type="caution">
    <text evidence="1">The sequence shown here is derived from an EMBL/GenBank/DDBJ whole genome shotgun (WGS) entry which is preliminary data.</text>
</comment>
<reference evidence="1 2" key="1">
    <citation type="submission" date="2016-06" db="EMBL/GenBank/DDBJ databases">
        <title>Draft genome of Moraxella atlantae CCUG 59586.</title>
        <authorList>
            <person name="Salva-Serra F."/>
            <person name="Engstrom-Jakobsson H."/>
            <person name="Thorell K."/>
            <person name="Gonzales-Siles L."/>
            <person name="Karlsson R."/>
            <person name="Boulund F."/>
            <person name="Engstrand L."/>
            <person name="Kristiansson E."/>
            <person name="Moore E."/>
        </authorList>
    </citation>
    <scope>NUCLEOTIDE SEQUENCE [LARGE SCALE GENOMIC DNA]</scope>
    <source>
        <strain evidence="1 2">CCUG 59586</strain>
    </source>
</reference>
<protein>
    <submittedName>
        <fullName evidence="1">Uncharacterized protein</fullName>
    </submittedName>
</protein>
<dbReference type="AlphaFoldDB" id="A0A1B8QKC2"/>
<gene>
    <name evidence="1" type="ORF">A9306_03975</name>
</gene>
<dbReference type="EMBL" id="LZNA01000010">
    <property type="protein sequence ID" value="OBX83953.1"/>
    <property type="molecule type" value="Genomic_DNA"/>
</dbReference>
<proteinExistence type="predicted"/>
<keyword evidence="2" id="KW-1185">Reference proteome</keyword>
<evidence type="ECO:0000313" key="2">
    <source>
        <dbReference type="Proteomes" id="UP000092616"/>
    </source>
</evidence>
<organism evidence="1 2">
    <name type="scientific">Faucicola atlantae</name>
    <dbReference type="NCBI Taxonomy" id="34059"/>
    <lineage>
        <taxon>Bacteria</taxon>
        <taxon>Pseudomonadati</taxon>
        <taxon>Pseudomonadota</taxon>
        <taxon>Gammaproteobacteria</taxon>
        <taxon>Moraxellales</taxon>
        <taxon>Moraxellaceae</taxon>
        <taxon>Faucicola</taxon>
    </lineage>
</organism>
<sequence>MRNVLPKKLTDKETLKPKWRKIGYNSSYLANLLLKSITKNSPLNNSHHLFCQGRLCNLSPLR</sequence>
<name>A0A1B8QKC2_9GAMM</name>